<evidence type="ECO:0000313" key="4">
    <source>
        <dbReference type="Proteomes" id="UP000199607"/>
    </source>
</evidence>
<feature type="domain" description="Transcription regulator PadR N-terminal" evidence="2">
    <location>
        <begin position="41"/>
        <end position="108"/>
    </location>
</feature>
<dbReference type="InterPro" id="IPR005149">
    <property type="entry name" value="Tscrpt_reg_PadR_N"/>
</dbReference>
<dbReference type="Gene3D" id="1.10.10.10">
    <property type="entry name" value="Winged helix-like DNA-binding domain superfamily/Winged helix DNA-binding domain"/>
    <property type="match status" value="1"/>
</dbReference>
<proteinExistence type="predicted"/>
<protein>
    <submittedName>
        <fullName evidence="3">Transcriptional regulator PadR-like family protein</fullName>
    </submittedName>
</protein>
<sequence length="126" mass="14340">MADSDPPDEEGASDQDPPPAGSIDFSTYNIPTDLTAFQTYLLCLIYRFETVEGVTLQNALEDLYPEDINHGRLYPSLDRMVESGLISKQTKESDKRRKEYSLTGRGEWVAEEYLRFVREMIASHGE</sequence>
<dbReference type="EMBL" id="FOTC01000010">
    <property type="protein sequence ID" value="SFL63317.1"/>
    <property type="molecule type" value="Genomic_DNA"/>
</dbReference>
<keyword evidence="4" id="KW-1185">Reference proteome</keyword>
<dbReference type="SUPFAM" id="SSF46785">
    <property type="entry name" value="Winged helix' DNA-binding domain"/>
    <property type="match status" value="1"/>
</dbReference>
<dbReference type="Pfam" id="PF03551">
    <property type="entry name" value="PadR"/>
    <property type="match status" value="1"/>
</dbReference>
<accession>A0A1I4JAP6</accession>
<evidence type="ECO:0000259" key="2">
    <source>
        <dbReference type="Pfam" id="PF03551"/>
    </source>
</evidence>
<dbReference type="RefSeq" id="WP_089872518.1">
    <property type="nucleotide sequence ID" value="NZ_FOTC01000010.1"/>
</dbReference>
<dbReference type="InterPro" id="IPR036388">
    <property type="entry name" value="WH-like_DNA-bd_sf"/>
</dbReference>
<evidence type="ECO:0000256" key="1">
    <source>
        <dbReference type="SAM" id="MobiDB-lite"/>
    </source>
</evidence>
<reference evidence="4" key="1">
    <citation type="submission" date="2016-10" db="EMBL/GenBank/DDBJ databases">
        <authorList>
            <person name="Varghese N."/>
            <person name="Submissions S."/>
        </authorList>
    </citation>
    <scope>NUCLEOTIDE SEQUENCE [LARGE SCALE GENOMIC DNA]</scope>
    <source>
        <strain evidence="4">CGMCC 1.7738</strain>
    </source>
</reference>
<feature type="compositionally biased region" description="Acidic residues" evidence="1">
    <location>
        <begin position="1"/>
        <end position="13"/>
    </location>
</feature>
<organism evidence="3 4">
    <name type="scientific">Halogranum rubrum</name>
    <dbReference type="NCBI Taxonomy" id="553466"/>
    <lineage>
        <taxon>Archaea</taxon>
        <taxon>Methanobacteriati</taxon>
        <taxon>Methanobacteriota</taxon>
        <taxon>Stenosarchaea group</taxon>
        <taxon>Halobacteria</taxon>
        <taxon>Halobacteriales</taxon>
        <taxon>Haloferacaceae</taxon>
    </lineage>
</organism>
<dbReference type="InterPro" id="IPR036390">
    <property type="entry name" value="WH_DNA-bd_sf"/>
</dbReference>
<dbReference type="AlphaFoldDB" id="A0A1I4JAP6"/>
<feature type="region of interest" description="Disordered" evidence="1">
    <location>
        <begin position="1"/>
        <end position="25"/>
    </location>
</feature>
<name>A0A1I4JAP6_9EURY</name>
<gene>
    <name evidence="3" type="ORF">SAMN04487950_4424</name>
</gene>
<dbReference type="Proteomes" id="UP000199607">
    <property type="component" value="Unassembled WGS sequence"/>
</dbReference>
<evidence type="ECO:0000313" key="3">
    <source>
        <dbReference type="EMBL" id="SFL63317.1"/>
    </source>
</evidence>